<protein>
    <submittedName>
        <fullName evidence="1">Uncharacterized protein</fullName>
    </submittedName>
</protein>
<accession>A0ACD5YWY8</accession>
<sequence>MEADLRELARLPDVLAVCSSAGWTDQKHVLYLGLLQESFVNQLHQGEIGGFRELLGRSPKNFSSPRTSGHEQSPKVDRGKSMKKVDHQEEDGEVHSTDDDASTAEMVQESSSSSQAGATSSGQPSSSSTSHCGKRKDSLSRTAAEGSDQNFVDEDAEGSGESRRRRGNKRLKSADDTVDDQARERRCIHEEGGTAASGLPQWKKRRGHRWP</sequence>
<dbReference type="Proteomes" id="UP001732700">
    <property type="component" value="Chromosome 6A"/>
</dbReference>
<proteinExistence type="predicted"/>
<reference evidence="1" key="2">
    <citation type="submission" date="2025-09" db="UniProtKB">
        <authorList>
            <consortium name="EnsemblPlants"/>
        </authorList>
    </citation>
    <scope>IDENTIFICATION</scope>
</reference>
<name>A0ACD5YWY8_AVESA</name>
<keyword evidence="2" id="KW-1185">Reference proteome</keyword>
<dbReference type="EnsemblPlants" id="AVESA.00010b.r2.6AG1057180.1">
    <property type="protein sequence ID" value="AVESA.00010b.r2.6AG1057180.1.CDS"/>
    <property type="gene ID" value="AVESA.00010b.r2.6AG1057180"/>
</dbReference>
<evidence type="ECO:0000313" key="1">
    <source>
        <dbReference type="EnsemblPlants" id="AVESA.00010b.r2.6AG1057180.1.CDS"/>
    </source>
</evidence>
<organism evidence="1 2">
    <name type="scientific">Avena sativa</name>
    <name type="common">Oat</name>
    <dbReference type="NCBI Taxonomy" id="4498"/>
    <lineage>
        <taxon>Eukaryota</taxon>
        <taxon>Viridiplantae</taxon>
        <taxon>Streptophyta</taxon>
        <taxon>Embryophyta</taxon>
        <taxon>Tracheophyta</taxon>
        <taxon>Spermatophyta</taxon>
        <taxon>Magnoliopsida</taxon>
        <taxon>Liliopsida</taxon>
        <taxon>Poales</taxon>
        <taxon>Poaceae</taxon>
        <taxon>BOP clade</taxon>
        <taxon>Pooideae</taxon>
        <taxon>Poodae</taxon>
        <taxon>Poeae</taxon>
        <taxon>Poeae Chloroplast Group 1 (Aveneae type)</taxon>
        <taxon>Aveninae</taxon>
        <taxon>Avena</taxon>
    </lineage>
</organism>
<evidence type="ECO:0000313" key="2">
    <source>
        <dbReference type="Proteomes" id="UP001732700"/>
    </source>
</evidence>
<reference evidence="1" key="1">
    <citation type="submission" date="2021-05" db="EMBL/GenBank/DDBJ databases">
        <authorList>
            <person name="Scholz U."/>
            <person name="Mascher M."/>
            <person name="Fiebig A."/>
        </authorList>
    </citation>
    <scope>NUCLEOTIDE SEQUENCE [LARGE SCALE GENOMIC DNA]</scope>
</reference>